<dbReference type="Proteomes" id="UP000593567">
    <property type="component" value="Unassembled WGS sequence"/>
</dbReference>
<name>A0A7J7K0W3_BUGNE</name>
<evidence type="ECO:0000313" key="1">
    <source>
        <dbReference type="EMBL" id="KAF6032280.1"/>
    </source>
</evidence>
<organism evidence="1 2">
    <name type="scientific">Bugula neritina</name>
    <name type="common">Brown bryozoan</name>
    <name type="synonym">Sertularia neritina</name>
    <dbReference type="NCBI Taxonomy" id="10212"/>
    <lineage>
        <taxon>Eukaryota</taxon>
        <taxon>Metazoa</taxon>
        <taxon>Spiralia</taxon>
        <taxon>Lophotrochozoa</taxon>
        <taxon>Bryozoa</taxon>
        <taxon>Gymnolaemata</taxon>
        <taxon>Cheilostomatida</taxon>
        <taxon>Flustrina</taxon>
        <taxon>Buguloidea</taxon>
        <taxon>Bugulidae</taxon>
        <taxon>Bugula</taxon>
    </lineage>
</organism>
<gene>
    <name evidence="1" type="ORF">EB796_009406</name>
</gene>
<protein>
    <submittedName>
        <fullName evidence="1">Uncharacterized protein</fullName>
    </submittedName>
</protein>
<proteinExistence type="predicted"/>
<comment type="caution">
    <text evidence="1">The sequence shown here is derived from an EMBL/GenBank/DDBJ whole genome shotgun (WGS) entry which is preliminary data.</text>
</comment>
<dbReference type="EMBL" id="VXIV02001518">
    <property type="protein sequence ID" value="KAF6032280.1"/>
    <property type="molecule type" value="Genomic_DNA"/>
</dbReference>
<evidence type="ECO:0000313" key="2">
    <source>
        <dbReference type="Proteomes" id="UP000593567"/>
    </source>
</evidence>
<keyword evidence="2" id="KW-1185">Reference proteome</keyword>
<reference evidence="1" key="1">
    <citation type="submission" date="2020-06" db="EMBL/GenBank/DDBJ databases">
        <title>Draft genome of Bugula neritina, a colonial animal packing powerful symbionts and potential medicines.</title>
        <authorList>
            <person name="Rayko M."/>
        </authorList>
    </citation>
    <scope>NUCLEOTIDE SEQUENCE [LARGE SCALE GENOMIC DNA]</scope>
    <source>
        <strain evidence="1">Kwan_BN1</strain>
    </source>
</reference>
<dbReference type="AlphaFoldDB" id="A0A7J7K0W3"/>
<sequence>MKESDKAIFLKAANTMRRSCPNLASDSSPDITPLLGAVNHLFPIYFRPSTQKSSAPRCQHRKAEVCFNSLPRELCGLLASFLF</sequence>
<accession>A0A7J7K0W3</accession>